<dbReference type="PROSITE" id="PS50883">
    <property type="entry name" value="EAL"/>
    <property type="match status" value="1"/>
</dbReference>
<dbReference type="SMART" id="SM00267">
    <property type="entry name" value="GGDEF"/>
    <property type="match status" value="1"/>
</dbReference>
<dbReference type="InterPro" id="IPR029787">
    <property type="entry name" value="Nucleotide_cyclase"/>
</dbReference>
<dbReference type="InterPro" id="IPR035919">
    <property type="entry name" value="EAL_sf"/>
</dbReference>
<dbReference type="AlphaFoldDB" id="A0A4Z0NVI3"/>
<keyword evidence="2" id="KW-0812">Transmembrane</keyword>
<evidence type="ECO:0000259" key="3">
    <source>
        <dbReference type="PROSITE" id="PS50883"/>
    </source>
</evidence>
<dbReference type="PROSITE" id="PS50887">
    <property type="entry name" value="GGDEF"/>
    <property type="match status" value="1"/>
</dbReference>
<dbReference type="RefSeq" id="WP_135413896.1">
    <property type="nucleotide sequence ID" value="NZ_SRLB01000004.1"/>
</dbReference>
<dbReference type="SUPFAM" id="SSF141868">
    <property type="entry name" value="EAL domain-like"/>
    <property type="match status" value="1"/>
</dbReference>
<sequence length="953" mass="102570">MTRPPFLRTLRARLVGATVSTAAIALAVLVSLVALRSGQTLSEQAREVSSWSESQLSGRLLSDAKLAASRLQIQREDVERRFATLARRWDVAKAVFSGNTVAASELLRPALALADLDGVIAFDLNLRALTADRVDADLLSANAGLARTPLSAALRTMMARNDRERSTGFVLSLRWDEALARALAADETGTVVDVLGQPLFDDFGEVVGGLVGYRVLRPREPTLAAFSALSGRDVLIVAGPRLLSSAGAERNGVVLGEPSGAGLRAVAGADKVARCIPMAPSLRICAAAPLRELEQLTGKVVSIGEGSSRSLLSTLWAFAGLTLLLVAVVLLILSSRITRPLVRIAETVSEVARGNWHVAVPEVGRKDEVGDIARAVVVLEHSLAERDQLRDDVFRQNAALTEREGQLQEQNARFDAALNNMSQGLCMFSANGRLKVFNAQFLRIYGIAQGALASDPTHAEVRRLAGLAEAPGTGTVPPGPTATATLADGRCVAIRVQPMADGGWVETHEDVTASVRAQARITHLATHDALTGLPNRVLLAERMAAAISEHGRGGRAAAVICLDLDDFKGINDTLGHPAGDELLRQVGRRLTALSPPGSTVARLGGDEFAVVLSGSDLPDAAIRLADEALVQLKRPFLIADQLVSADASLGIAVSAEVDADGDHLLRRADLALYAAKAEGGRRVRVFEPDMEERQHQRRWLERELKLAIESGQIALHYQPLFDLTTNAVTGLEALARWHHPERGWISPGEFIPVAEATGLIDALGAYVLRTACTDAMDWPGHPRVAVNISPMQFRSGDLDQLVEQVLRATRLPSRRLELEITESVILSQDRATYDMLTRLRRLGVRFSMDDFGTGYSSLSSLNGFRFDKIKLDQSFVRNLLEKDEAAAIVHVVAELGRTLRITTTAEGVETPEQLARLRASGFSEVQGYLLSRPLPAAAVPRFLLARNDLIAAA</sequence>
<feature type="domain" description="GGDEF" evidence="5">
    <location>
        <begin position="555"/>
        <end position="688"/>
    </location>
</feature>
<keyword evidence="2" id="KW-0472">Membrane</keyword>
<organism evidence="6 7">
    <name type="scientific">Methylobacterium nonmethylotrophicum</name>
    <dbReference type="NCBI Taxonomy" id="1141884"/>
    <lineage>
        <taxon>Bacteria</taxon>
        <taxon>Pseudomonadati</taxon>
        <taxon>Pseudomonadota</taxon>
        <taxon>Alphaproteobacteria</taxon>
        <taxon>Hyphomicrobiales</taxon>
        <taxon>Methylobacteriaceae</taxon>
        <taxon>Methylobacterium</taxon>
    </lineage>
</organism>
<feature type="transmembrane region" description="Helical" evidence="2">
    <location>
        <begin position="315"/>
        <end position="333"/>
    </location>
</feature>
<keyword evidence="2" id="KW-1133">Transmembrane helix</keyword>
<evidence type="ECO:0000259" key="5">
    <source>
        <dbReference type="PROSITE" id="PS50887"/>
    </source>
</evidence>
<dbReference type="Gene3D" id="3.30.70.270">
    <property type="match status" value="1"/>
</dbReference>
<feature type="domain" description="HAMP" evidence="4">
    <location>
        <begin position="335"/>
        <end position="388"/>
    </location>
</feature>
<keyword evidence="1" id="KW-0175">Coiled coil</keyword>
<dbReference type="InterPro" id="IPR043128">
    <property type="entry name" value="Rev_trsase/Diguanyl_cyclase"/>
</dbReference>
<dbReference type="Pfam" id="PF00990">
    <property type="entry name" value="GGDEF"/>
    <property type="match status" value="1"/>
</dbReference>
<dbReference type="InterPro" id="IPR001633">
    <property type="entry name" value="EAL_dom"/>
</dbReference>
<feature type="coiled-coil region" evidence="1">
    <location>
        <begin position="61"/>
        <end position="88"/>
    </location>
</feature>
<evidence type="ECO:0000313" key="6">
    <source>
        <dbReference type="EMBL" id="TGE01293.1"/>
    </source>
</evidence>
<dbReference type="InterPro" id="IPR000160">
    <property type="entry name" value="GGDEF_dom"/>
</dbReference>
<dbReference type="InterPro" id="IPR052155">
    <property type="entry name" value="Biofilm_reg_signaling"/>
</dbReference>
<evidence type="ECO:0000256" key="2">
    <source>
        <dbReference type="SAM" id="Phobius"/>
    </source>
</evidence>
<dbReference type="OrthoDB" id="9814202at2"/>
<dbReference type="PANTHER" id="PTHR44757">
    <property type="entry name" value="DIGUANYLATE CYCLASE DGCP"/>
    <property type="match status" value="1"/>
</dbReference>
<dbReference type="InterPro" id="IPR003660">
    <property type="entry name" value="HAMP_dom"/>
</dbReference>
<dbReference type="CDD" id="cd01948">
    <property type="entry name" value="EAL"/>
    <property type="match status" value="1"/>
</dbReference>
<dbReference type="Pfam" id="PF12860">
    <property type="entry name" value="PAS_7"/>
    <property type="match status" value="1"/>
</dbReference>
<dbReference type="InterPro" id="IPR035965">
    <property type="entry name" value="PAS-like_dom_sf"/>
</dbReference>
<dbReference type="PROSITE" id="PS50885">
    <property type="entry name" value="HAMP"/>
    <property type="match status" value="1"/>
</dbReference>
<dbReference type="Pfam" id="PF00672">
    <property type="entry name" value="HAMP"/>
    <property type="match status" value="1"/>
</dbReference>
<dbReference type="GO" id="GO:0016020">
    <property type="term" value="C:membrane"/>
    <property type="evidence" value="ECO:0007669"/>
    <property type="project" value="InterPro"/>
</dbReference>
<name>A0A4Z0NVI3_9HYPH</name>
<dbReference type="GO" id="GO:0007165">
    <property type="term" value="P:signal transduction"/>
    <property type="evidence" value="ECO:0007669"/>
    <property type="project" value="InterPro"/>
</dbReference>
<gene>
    <name evidence="6" type="ORF">EU555_06780</name>
</gene>
<dbReference type="CDD" id="cd01949">
    <property type="entry name" value="GGDEF"/>
    <property type="match status" value="1"/>
</dbReference>
<reference evidence="6 7" key="1">
    <citation type="submission" date="2019-04" db="EMBL/GenBank/DDBJ databases">
        <authorList>
            <person name="Feng G."/>
            <person name="Zhu H."/>
        </authorList>
    </citation>
    <scope>NUCLEOTIDE SEQUENCE [LARGE SCALE GENOMIC DNA]</scope>
    <source>
        <strain evidence="6 7">6HR-1</strain>
    </source>
</reference>
<evidence type="ECO:0000256" key="1">
    <source>
        <dbReference type="SAM" id="Coils"/>
    </source>
</evidence>
<dbReference type="EMBL" id="SRLB01000004">
    <property type="protein sequence ID" value="TGE01293.1"/>
    <property type="molecule type" value="Genomic_DNA"/>
</dbReference>
<evidence type="ECO:0000313" key="7">
    <source>
        <dbReference type="Proteomes" id="UP000297535"/>
    </source>
</evidence>
<dbReference type="SUPFAM" id="SSF158472">
    <property type="entry name" value="HAMP domain-like"/>
    <property type="match status" value="1"/>
</dbReference>
<keyword evidence="7" id="KW-1185">Reference proteome</keyword>
<protein>
    <submittedName>
        <fullName evidence="6">EAL domain-containing protein</fullName>
    </submittedName>
</protein>
<dbReference type="Gene3D" id="3.20.20.450">
    <property type="entry name" value="EAL domain"/>
    <property type="match status" value="1"/>
</dbReference>
<dbReference type="PANTHER" id="PTHR44757:SF2">
    <property type="entry name" value="BIOFILM ARCHITECTURE MAINTENANCE PROTEIN MBAA"/>
    <property type="match status" value="1"/>
</dbReference>
<dbReference type="SUPFAM" id="SSF55073">
    <property type="entry name" value="Nucleotide cyclase"/>
    <property type="match status" value="1"/>
</dbReference>
<feature type="transmembrane region" description="Helical" evidence="2">
    <location>
        <begin position="12"/>
        <end position="35"/>
    </location>
</feature>
<dbReference type="CDD" id="cd06225">
    <property type="entry name" value="HAMP"/>
    <property type="match status" value="1"/>
</dbReference>
<dbReference type="Pfam" id="PF00563">
    <property type="entry name" value="EAL"/>
    <property type="match status" value="1"/>
</dbReference>
<evidence type="ECO:0000259" key="4">
    <source>
        <dbReference type="PROSITE" id="PS50885"/>
    </source>
</evidence>
<comment type="caution">
    <text evidence="6">The sequence shown here is derived from an EMBL/GenBank/DDBJ whole genome shotgun (WGS) entry which is preliminary data.</text>
</comment>
<dbReference type="Gene3D" id="3.30.450.20">
    <property type="entry name" value="PAS domain"/>
    <property type="match status" value="1"/>
</dbReference>
<dbReference type="Proteomes" id="UP000297535">
    <property type="component" value="Unassembled WGS sequence"/>
</dbReference>
<dbReference type="Gene3D" id="6.10.340.10">
    <property type="match status" value="1"/>
</dbReference>
<dbReference type="NCBIfam" id="TIGR00254">
    <property type="entry name" value="GGDEF"/>
    <property type="match status" value="1"/>
</dbReference>
<proteinExistence type="predicted"/>
<feature type="domain" description="EAL" evidence="3">
    <location>
        <begin position="697"/>
        <end position="947"/>
    </location>
</feature>
<dbReference type="SUPFAM" id="SSF55785">
    <property type="entry name" value="PYP-like sensor domain (PAS domain)"/>
    <property type="match status" value="1"/>
</dbReference>
<accession>A0A4Z0NVI3</accession>
<dbReference type="SMART" id="SM00304">
    <property type="entry name" value="HAMP"/>
    <property type="match status" value="1"/>
</dbReference>
<dbReference type="SMART" id="SM00052">
    <property type="entry name" value="EAL"/>
    <property type="match status" value="1"/>
</dbReference>